<feature type="chain" id="PRO_5043020897" description="Ferritin" evidence="1">
    <location>
        <begin position="22"/>
        <end position="83"/>
    </location>
</feature>
<reference evidence="2" key="1">
    <citation type="journal article" date="2023" name="PhytoFront">
        <title>Draft Genome Resources of Seven Strains of Tilletia horrida, Causal Agent of Kernel Smut of Rice.</title>
        <authorList>
            <person name="Khanal S."/>
            <person name="Antony Babu S."/>
            <person name="Zhou X.G."/>
        </authorList>
    </citation>
    <scope>NUCLEOTIDE SEQUENCE</scope>
    <source>
        <strain evidence="2">TX6</strain>
    </source>
</reference>
<name>A0AAN6JWV8_9BASI</name>
<organism evidence="2 3">
    <name type="scientific">Tilletia horrida</name>
    <dbReference type="NCBI Taxonomy" id="155126"/>
    <lineage>
        <taxon>Eukaryota</taxon>
        <taxon>Fungi</taxon>
        <taxon>Dikarya</taxon>
        <taxon>Basidiomycota</taxon>
        <taxon>Ustilaginomycotina</taxon>
        <taxon>Exobasidiomycetes</taxon>
        <taxon>Tilletiales</taxon>
        <taxon>Tilletiaceae</taxon>
        <taxon>Tilletia</taxon>
    </lineage>
</organism>
<feature type="signal peptide" evidence="1">
    <location>
        <begin position="1"/>
        <end position="21"/>
    </location>
</feature>
<accession>A0AAN6JWV8</accession>
<protein>
    <recommendedName>
        <fullName evidence="4">Ferritin</fullName>
    </recommendedName>
</protein>
<evidence type="ECO:0000313" key="2">
    <source>
        <dbReference type="EMBL" id="KAK0557318.1"/>
    </source>
</evidence>
<dbReference type="AlphaFoldDB" id="A0AAN6JWV8"/>
<dbReference type="EMBL" id="JAPDMZ010000006">
    <property type="protein sequence ID" value="KAK0557318.1"/>
    <property type="molecule type" value="Genomic_DNA"/>
</dbReference>
<evidence type="ECO:0000313" key="3">
    <source>
        <dbReference type="Proteomes" id="UP001176517"/>
    </source>
</evidence>
<dbReference type="Pfam" id="PF13668">
    <property type="entry name" value="Ferritin_2"/>
    <property type="match status" value="1"/>
</dbReference>
<dbReference type="Proteomes" id="UP001176517">
    <property type="component" value="Unassembled WGS sequence"/>
</dbReference>
<proteinExistence type="predicted"/>
<evidence type="ECO:0000256" key="1">
    <source>
        <dbReference type="SAM" id="SignalP"/>
    </source>
</evidence>
<evidence type="ECO:0008006" key="4">
    <source>
        <dbReference type="Google" id="ProtNLM"/>
    </source>
</evidence>
<keyword evidence="3" id="KW-1185">Reference proteome</keyword>
<keyword evidence="1" id="KW-0732">Signal</keyword>
<gene>
    <name evidence="2" type="ORF">OC846_000537</name>
</gene>
<sequence>MQSIIKLAVAGLALFASAVNAAPVPQKKAAAKKPDIDTIILNYALTLEHLENAFYRESLAKFDAAAFNAAGLAFVTVMVEQMR</sequence>
<comment type="caution">
    <text evidence="2">The sequence shown here is derived from an EMBL/GenBank/DDBJ whole genome shotgun (WGS) entry which is preliminary data.</text>
</comment>